<proteinExistence type="predicted"/>
<dbReference type="Proteomes" id="UP000323597">
    <property type="component" value="Chromosome A10"/>
</dbReference>
<organism evidence="1 2">
    <name type="scientific">Gossypium mustelinum</name>
    <name type="common">Cotton</name>
    <name type="synonym">Gossypium caicoense</name>
    <dbReference type="NCBI Taxonomy" id="34275"/>
    <lineage>
        <taxon>Eukaryota</taxon>
        <taxon>Viridiplantae</taxon>
        <taxon>Streptophyta</taxon>
        <taxon>Embryophyta</taxon>
        <taxon>Tracheophyta</taxon>
        <taxon>Spermatophyta</taxon>
        <taxon>Magnoliopsida</taxon>
        <taxon>eudicotyledons</taxon>
        <taxon>Gunneridae</taxon>
        <taxon>Pentapetalae</taxon>
        <taxon>rosids</taxon>
        <taxon>malvids</taxon>
        <taxon>Malvales</taxon>
        <taxon>Malvaceae</taxon>
        <taxon>Malvoideae</taxon>
        <taxon>Gossypium</taxon>
    </lineage>
</organism>
<evidence type="ECO:0000313" key="2">
    <source>
        <dbReference type="Proteomes" id="UP000323597"/>
    </source>
</evidence>
<keyword evidence="2" id="KW-1185">Reference proteome</keyword>
<protein>
    <submittedName>
        <fullName evidence="1">Uncharacterized protein</fullName>
    </submittedName>
</protein>
<dbReference type="EMBL" id="CM017645">
    <property type="protein sequence ID" value="TYJ14375.1"/>
    <property type="molecule type" value="Genomic_DNA"/>
</dbReference>
<evidence type="ECO:0000313" key="1">
    <source>
        <dbReference type="EMBL" id="TYJ14375.1"/>
    </source>
</evidence>
<sequence>MHLSSNFPSYFPLKILMNLETRVQLHFQFSIELVVNLGKLVLQKPQFLLQSCHDSVIGHENHLALIRLNYN</sequence>
<dbReference type="AlphaFoldDB" id="A0A5D2XK69"/>
<gene>
    <name evidence="1" type="ORF">E1A91_A10G113900v1</name>
</gene>
<accession>A0A5D2XK69</accession>
<name>A0A5D2XK69_GOSMU</name>
<reference evidence="1 2" key="1">
    <citation type="submission" date="2019-07" db="EMBL/GenBank/DDBJ databases">
        <title>WGS assembly of Gossypium mustelinum.</title>
        <authorList>
            <person name="Chen Z.J."/>
            <person name="Sreedasyam A."/>
            <person name="Ando A."/>
            <person name="Song Q."/>
            <person name="De L."/>
            <person name="Hulse-Kemp A."/>
            <person name="Ding M."/>
            <person name="Ye W."/>
            <person name="Kirkbride R."/>
            <person name="Jenkins J."/>
            <person name="Plott C."/>
            <person name="Lovell J."/>
            <person name="Lin Y.-M."/>
            <person name="Vaughn R."/>
            <person name="Liu B."/>
            <person name="Li W."/>
            <person name="Simpson S."/>
            <person name="Scheffler B."/>
            <person name="Saski C."/>
            <person name="Grover C."/>
            <person name="Hu G."/>
            <person name="Conover J."/>
            <person name="Carlson J."/>
            <person name="Shu S."/>
            <person name="Boston L."/>
            <person name="Williams M."/>
            <person name="Peterson D."/>
            <person name="Mcgee K."/>
            <person name="Jones D."/>
            <person name="Wendel J."/>
            <person name="Stelly D."/>
            <person name="Grimwood J."/>
            <person name="Schmutz J."/>
        </authorList>
    </citation>
    <scope>NUCLEOTIDE SEQUENCE [LARGE SCALE GENOMIC DNA]</scope>
    <source>
        <strain evidence="1">1408120.09</strain>
    </source>
</reference>